<reference evidence="2 3" key="1">
    <citation type="submission" date="2023-08" db="EMBL/GenBank/DDBJ databases">
        <authorList>
            <person name="Palmer J.M."/>
        </authorList>
    </citation>
    <scope>NUCLEOTIDE SEQUENCE [LARGE SCALE GENOMIC DNA]</scope>
    <source>
        <strain evidence="2 3">TWF481</strain>
    </source>
</reference>
<dbReference type="AlphaFoldDB" id="A0AAV9WHE1"/>
<comment type="caution">
    <text evidence="2">The sequence shown here is derived from an EMBL/GenBank/DDBJ whole genome shotgun (WGS) entry which is preliminary data.</text>
</comment>
<evidence type="ECO:0000313" key="2">
    <source>
        <dbReference type="EMBL" id="KAK6508969.1"/>
    </source>
</evidence>
<organism evidence="2 3">
    <name type="scientific">Arthrobotrys musiformis</name>
    <dbReference type="NCBI Taxonomy" id="47236"/>
    <lineage>
        <taxon>Eukaryota</taxon>
        <taxon>Fungi</taxon>
        <taxon>Dikarya</taxon>
        <taxon>Ascomycota</taxon>
        <taxon>Pezizomycotina</taxon>
        <taxon>Orbiliomycetes</taxon>
        <taxon>Orbiliales</taxon>
        <taxon>Orbiliaceae</taxon>
        <taxon>Arthrobotrys</taxon>
    </lineage>
</organism>
<feature type="region of interest" description="Disordered" evidence="1">
    <location>
        <begin position="121"/>
        <end position="153"/>
    </location>
</feature>
<keyword evidence="3" id="KW-1185">Reference proteome</keyword>
<evidence type="ECO:0000313" key="3">
    <source>
        <dbReference type="Proteomes" id="UP001370758"/>
    </source>
</evidence>
<protein>
    <submittedName>
        <fullName evidence="2">Uncharacterized protein</fullName>
    </submittedName>
</protein>
<evidence type="ECO:0000256" key="1">
    <source>
        <dbReference type="SAM" id="MobiDB-lite"/>
    </source>
</evidence>
<sequence>MEEIQSWSRCKVKSVAFTGLKEFSGAGPLFPGRGPSFADCVLAANEGLNGKHDFIVKRDGDPLPGVVKWTEGCHLGQFAPAQRGQGLDSYTMPFGEDLLKSFRDRMMFEFEAEPETASLDAFRMSGMYGRSEEGDEDDEDDESEESGSDSDGY</sequence>
<proteinExistence type="predicted"/>
<gene>
    <name evidence="2" type="ORF">TWF481_003736</name>
</gene>
<accession>A0AAV9WHE1</accession>
<feature type="compositionally biased region" description="Acidic residues" evidence="1">
    <location>
        <begin position="133"/>
        <end position="153"/>
    </location>
</feature>
<dbReference type="Proteomes" id="UP001370758">
    <property type="component" value="Unassembled WGS sequence"/>
</dbReference>
<dbReference type="EMBL" id="JAVHJL010000002">
    <property type="protein sequence ID" value="KAK6508969.1"/>
    <property type="molecule type" value="Genomic_DNA"/>
</dbReference>
<name>A0AAV9WHE1_9PEZI</name>